<accession>A0A382IBL0</accession>
<keyword evidence="9" id="KW-0961">Cell wall biogenesis/degradation</keyword>
<evidence type="ECO:0000313" key="13">
    <source>
        <dbReference type="EMBL" id="SVB96091.1"/>
    </source>
</evidence>
<evidence type="ECO:0000256" key="8">
    <source>
        <dbReference type="ARBA" id="ARBA00023268"/>
    </source>
</evidence>
<evidence type="ECO:0000259" key="12">
    <source>
        <dbReference type="Pfam" id="PF00912"/>
    </source>
</evidence>
<dbReference type="GO" id="GO:0009252">
    <property type="term" value="P:peptidoglycan biosynthetic process"/>
    <property type="evidence" value="ECO:0007669"/>
    <property type="project" value="UniProtKB-KW"/>
</dbReference>
<keyword evidence="8" id="KW-0511">Multifunctional enzyme</keyword>
<organism evidence="13">
    <name type="scientific">marine metagenome</name>
    <dbReference type="NCBI Taxonomy" id="408172"/>
    <lineage>
        <taxon>unclassified sequences</taxon>
        <taxon>metagenomes</taxon>
        <taxon>ecological metagenomes</taxon>
    </lineage>
</organism>
<name>A0A382IBL0_9ZZZZ</name>
<sequence length="358" mass="41166">MYKETPDSSKYQQQSWLRAILARYWRPQQYLLCAAFLLALLLGGAWGTWQNLCAGDACPSVAQVRTFEHEQTSKVYAHDGRQITEFGFERRIPVSIFSVPEYVKDAVVAIEDKRFYEHGGFDPIGIARAVYGVVTFQSGTLGGGSTITQQLARNMFDQIGFERRIIHKLIVRKLKEVQVALELERSYTKDQILERYLNEIYMGGGYGFQFASQRYFGKNVIELNIAEAALLAAILNRPGRYDPFRYPERAKERRNLVLQVMENQGYLAQNEVRDWVNSPLPEEEPLRNVPTTAPYFEEWVRQILDDRFGAELYSGGYQIYTTLDIDMQHAAEAAMKVGWAAVEADSVNFFHPRYESFD</sequence>
<keyword evidence="3" id="KW-0328">Glycosyltransferase</keyword>
<reference evidence="13" key="1">
    <citation type="submission" date="2018-05" db="EMBL/GenBank/DDBJ databases">
        <authorList>
            <person name="Lanie J.A."/>
            <person name="Ng W.-L."/>
            <person name="Kazmierczak K.M."/>
            <person name="Andrzejewski T.M."/>
            <person name="Davidsen T.M."/>
            <person name="Wayne K.J."/>
            <person name="Tettelin H."/>
            <person name="Glass J.I."/>
            <person name="Rusch D."/>
            <person name="Podicherti R."/>
            <person name="Tsui H.-C.T."/>
            <person name="Winkler M.E."/>
        </authorList>
    </citation>
    <scope>NUCLEOTIDE SEQUENCE</scope>
</reference>
<keyword evidence="2" id="KW-0645">Protease</keyword>
<evidence type="ECO:0000256" key="5">
    <source>
        <dbReference type="ARBA" id="ARBA00022801"/>
    </source>
</evidence>
<keyword evidence="7" id="KW-0573">Peptidoglycan synthesis</keyword>
<keyword evidence="5" id="KW-0378">Hydrolase</keyword>
<dbReference type="FunFam" id="1.10.3810.10:FF:000001">
    <property type="entry name" value="Penicillin-binding protein 1A"/>
    <property type="match status" value="1"/>
</dbReference>
<keyword evidence="4" id="KW-0808">Transferase</keyword>
<dbReference type="GO" id="GO:0008360">
    <property type="term" value="P:regulation of cell shape"/>
    <property type="evidence" value="ECO:0007669"/>
    <property type="project" value="UniProtKB-KW"/>
</dbReference>
<keyword evidence="6" id="KW-0133">Cell shape</keyword>
<dbReference type="EC" id="2.4.99.28" evidence="10"/>
<feature type="non-terminal residue" evidence="13">
    <location>
        <position position="358"/>
    </location>
</feature>
<dbReference type="PANTHER" id="PTHR32282">
    <property type="entry name" value="BINDING PROTEIN TRANSPEPTIDASE, PUTATIVE-RELATED"/>
    <property type="match status" value="1"/>
</dbReference>
<protein>
    <recommendedName>
        <fullName evidence="10">peptidoglycan glycosyltransferase</fullName>
        <ecNumber evidence="10">2.4.99.28</ecNumber>
    </recommendedName>
</protein>
<dbReference type="Gene3D" id="1.10.3810.10">
    <property type="entry name" value="Biosynthetic peptidoglycan transglycosylase-like"/>
    <property type="match status" value="1"/>
</dbReference>
<dbReference type="Gene3D" id="3.40.710.10">
    <property type="entry name" value="DD-peptidase/beta-lactamase superfamily"/>
    <property type="match status" value="1"/>
</dbReference>
<evidence type="ECO:0000256" key="9">
    <source>
        <dbReference type="ARBA" id="ARBA00023316"/>
    </source>
</evidence>
<dbReference type="InterPro" id="IPR023346">
    <property type="entry name" value="Lysozyme-like_dom_sf"/>
</dbReference>
<dbReference type="EMBL" id="UINC01065930">
    <property type="protein sequence ID" value="SVB96091.1"/>
    <property type="molecule type" value="Genomic_DNA"/>
</dbReference>
<dbReference type="InterPro" id="IPR001264">
    <property type="entry name" value="Glyco_trans_51"/>
</dbReference>
<evidence type="ECO:0000256" key="11">
    <source>
        <dbReference type="ARBA" id="ARBA00049902"/>
    </source>
</evidence>
<dbReference type="GO" id="GO:0071555">
    <property type="term" value="P:cell wall organization"/>
    <property type="evidence" value="ECO:0007669"/>
    <property type="project" value="UniProtKB-KW"/>
</dbReference>
<dbReference type="SUPFAM" id="SSF53955">
    <property type="entry name" value="Lysozyme-like"/>
    <property type="match status" value="1"/>
</dbReference>
<dbReference type="InterPro" id="IPR050396">
    <property type="entry name" value="Glycosyltr_51/Transpeptidase"/>
</dbReference>
<dbReference type="InterPro" id="IPR036950">
    <property type="entry name" value="PBP_transglycosylase"/>
</dbReference>
<dbReference type="GO" id="GO:0006508">
    <property type="term" value="P:proteolysis"/>
    <property type="evidence" value="ECO:0007669"/>
    <property type="project" value="UniProtKB-KW"/>
</dbReference>
<dbReference type="GO" id="GO:0030288">
    <property type="term" value="C:outer membrane-bounded periplasmic space"/>
    <property type="evidence" value="ECO:0007669"/>
    <property type="project" value="TreeGrafter"/>
</dbReference>
<evidence type="ECO:0000256" key="10">
    <source>
        <dbReference type="ARBA" id="ARBA00044770"/>
    </source>
</evidence>
<evidence type="ECO:0000256" key="4">
    <source>
        <dbReference type="ARBA" id="ARBA00022679"/>
    </source>
</evidence>
<evidence type="ECO:0000256" key="6">
    <source>
        <dbReference type="ARBA" id="ARBA00022960"/>
    </source>
</evidence>
<dbReference type="InterPro" id="IPR012338">
    <property type="entry name" value="Beta-lactam/transpept-like"/>
</dbReference>
<comment type="catalytic activity">
    <reaction evidence="11">
        <text>[GlcNAc-(1-&gt;4)-Mur2Ac(oyl-L-Ala-gamma-D-Glu-L-Lys-D-Ala-D-Ala)](n)-di-trans,octa-cis-undecaprenyl diphosphate + beta-D-GlcNAc-(1-&gt;4)-Mur2Ac(oyl-L-Ala-gamma-D-Glu-L-Lys-D-Ala-D-Ala)-di-trans,octa-cis-undecaprenyl diphosphate = [GlcNAc-(1-&gt;4)-Mur2Ac(oyl-L-Ala-gamma-D-Glu-L-Lys-D-Ala-D-Ala)](n+1)-di-trans,octa-cis-undecaprenyl diphosphate + di-trans,octa-cis-undecaprenyl diphosphate + H(+)</text>
        <dbReference type="Rhea" id="RHEA:23708"/>
        <dbReference type="Rhea" id="RHEA-COMP:9602"/>
        <dbReference type="Rhea" id="RHEA-COMP:9603"/>
        <dbReference type="ChEBI" id="CHEBI:15378"/>
        <dbReference type="ChEBI" id="CHEBI:58405"/>
        <dbReference type="ChEBI" id="CHEBI:60033"/>
        <dbReference type="ChEBI" id="CHEBI:78435"/>
        <dbReference type="EC" id="2.4.99.28"/>
    </reaction>
</comment>
<dbReference type="Pfam" id="PF00912">
    <property type="entry name" value="Transgly"/>
    <property type="match status" value="1"/>
</dbReference>
<dbReference type="GO" id="GO:0004180">
    <property type="term" value="F:carboxypeptidase activity"/>
    <property type="evidence" value="ECO:0007669"/>
    <property type="project" value="UniProtKB-KW"/>
</dbReference>
<evidence type="ECO:0000256" key="7">
    <source>
        <dbReference type="ARBA" id="ARBA00022984"/>
    </source>
</evidence>
<evidence type="ECO:0000256" key="2">
    <source>
        <dbReference type="ARBA" id="ARBA00022670"/>
    </source>
</evidence>
<evidence type="ECO:0000256" key="3">
    <source>
        <dbReference type="ARBA" id="ARBA00022676"/>
    </source>
</evidence>
<dbReference type="GO" id="GO:0008955">
    <property type="term" value="F:peptidoglycan glycosyltransferase activity"/>
    <property type="evidence" value="ECO:0007669"/>
    <property type="project" value="UniProtKB-EC"/>
</dbReference>
<dbReference type="AlphaFoldDB" id="A0A382IBL0"/>
<keyword evidence="1" id="KW-0121">Carboxypeptidase</keyword>
<evidence type="ECO:0000256" key="1">
    <source>
        <dbReference type="ARBA" id="ARBA00022645"/>
    </source>
</evidence>
<proteinExistence type="predicted"/>
<feature type="domain" description="Glycosyl transferase family 51" evidence="12">
    <location>
        <begin position="80"/>
        <end position="261"/>
    </location>
</feature>
<dbReference type="SUPFAM" id="SSF56601">
    <property type="entry name" value="beta-lactamase/transpeptidase-like"/>
    <property type="match status" value="1"/>
</dbReference>
<dbReference type="PANTHER" id="PTHR32282:SF33">
    <property type="entry name" value="PEPTIDOGLYCAN GLYCOSYLTRANSFERASE"/>
    <property type="match status" value="1"/>
</dbReference>
<gene>
    <name evidence="13" type="ORF">METZ01_LOCUS248945</name>
</gene>